<reference evidence="2" key="1">
    <citation type="submission" date="2018-06" db="EMBL/GenBank/DDBJ databases">
        <authorList>
            <person name="Zhirakovskaya E."/>
        </authorList>
    </citation>
    <scope>NUCLEOTIDE SEQUENCE</scope>
</reference>
<protein>
    <submittedName>
        <fullName evidence="2">Uncharacterized protein</fullName>
    </submittedName>
</protein>
<organism evidence="2">
    <name type="scientific">hydrothermal vent metagenome</name>
    <dbReference type="NCBI Taxonomy" id="652676"/>
    <lineage>
        <taxon>unclassified sequences</taxon>
        <taxon>metagenomes</taxon>
        <taxon>ecological metagenomes</taxon>
    </lineage>
</organism>
<accession>A0A3B0U235</accession>
<evidence type="ECO:0000313" key="2">
    <source>
        <dbReference type="EMBL" id="VAW25101.1"/>
    </source>
</evidence>
<gene>
    <name evidence="2" type="ORF">MNBD_ALPHA11-2184</name>
</gene>
<name>A0A3B0U235_9ZZZZ</name>
<dbReference type="EMBL" id="UOEQ01000580">
    <property type="protein sequence ID" value="VAW25101.1"/>
    <property type="molecule type" value="Genomic_DNA"/>
</dbReference>
<sequence length="45" mass="5176">MIFIQSEIIIKTQQFYGPALTKSDRPTPKTPIIDQRLRSGINPDF</sequence>
<evidence type="ECO:0000256" key="1">
    <source>
        <dbReference type="SAM" id="MobiDB-lite"/>
    </source>
</evidence>
<proteinExistence type="predicted"/>
<dbReference type="AlphaFoldDB" id="A0A3B0U235"/>
<feature type="region of interest" description="Disordered" evidence="1">
    <location>
        <begin position="20"/>
        <end position="45"/>
    </location>
</feature>